<reference evidence="1 2" key="1">
    <citation type="submission" date="2012-12" db="EMBL/GenBank/DDBJ databases">
        <title>The Genome Sequence of Bacillus cereus VD118.</title>
        <authorList>
            <consortium name="The Broad Institute Genome Sequencing Platform"/>
            <consortium name="The Broad Institute Genome Sequencing Center for Infectious Disease"/>
            <person name="Feldgarden M."/>
            <person name="Van der Auwera G.A."/>
            <person name="Mahillon J."/>
            <person name="Duprez V."/>
            <person name="Timmery S."/>
            <person name="Mattelet C."/>
            <person name="Dierick K."/>
            <person name="Sun M."/>
            <person name="Yu Z."/>
            <person name="Zhu L."/>
            <person name="Hu X."/>
            <person name="Shank E.B."/>
            <person name="Swiecicka I."/>
            <person name="Hansen B.M."/>
            <person name="Andrup L."/>
            <person name="Walker B."/>
            <person name="Young S.K."/>
            <person name="Zeng Q."/>
            <person name="Gargeya S."/>
            <person name="Fitzgerald M."/>
            <person name="Haas B."/>
            <person name="Abouelleil A."/>
            <person name="Alvarado L."/>
            <person name="Arachchi H.M."/>
            <person name="Berlin A.M."/>
            <person name="Chapman S.B."/>
            <person name="Dewar J."/>
            <person name="Goldberg J."/>
            <person name="Griggs A."/>
            <person name="Gujja S."/>
            <person name="Hansen M."/>
            <person name="Howarth C."/>
            <person name="Imamovic A."/>
            <person name="Larimer J."/>
            <person name="McCowan C."/>
            <person name="Murphy C."/>
            <person name="Neiman D."/>
            <person name="Pearson M."/>
            <person name="Priest M."/>
            <person name="Roberts A."/>
            <person name="Saif S."/>
            <person name="Shea T."/>
            <person name="Sisk P."/>
            <person name="Sykes S."/>
            <person name="Wortman J."/>
            <person name="Nusbaum C."/>
            <person name="Birren B."/>
        </authorList>
    </citation>
    <scope>NUCLEOTIDE SEQUENCE [LARGE SCALE GENOMIC DNA]</scope>
    <source>
        <strain evidence="1 2">VD118</strain>
    </source>
</reference>
<protein>
    <submittedName>
        <fullName evidence="1">Uncharacterized protein</fullName>
    </submittedName>
</protein>
<dbReference type="Proteomes" id="UP000014019">
    <property type="component" value="Unassembled WGS sequence"/>
</dbReference>
<organism evidence="1 2">
    <name type="scientific">Bacillus cereus VD118</name>
    <dbReference type="NCBI Taxonomy" id="1053231"/>
    <lineage>
        <taxon>Bacteria</taxon>
        <taxon>Bacillati</taxon>
        <taxon>Bacillota</taxon>
        <taxon>Bacilli</taxon>
        <taxon>Bacillales</taxon>
        <taxon>Bacillaceae</taxon>
        <taxon>Bacillus</taxon>
        <taxon>Bacillus cereus group</taxon>
    </lineage>
</organism>
<evidence type="ECO:0000313" key="2">
    <source>
        <dbReference type="Proteomes" id="UP000014019"/>
    </source>
</evidence>
<evidence type="ECO:0000313" key="1">
    <source>
        <dbReference type="EMBL" id="EOP63185.1"/>
    </source>
</evidence>
<comment type="caution">
    <text evidence="1">The sequence shown here is derived from an EMBL/GenBank/DDBJ whole genome shotgun (WGS) entry which is preliminary data.</text>
</comment>
<dbReference type="AlphaFoldDB" id="R8PWG4"/>
<gene>
    <name evidence="1" type="ORF">IIQ_04210</name>
</gene>
<dbReference type="HOGENOM" id="CLU_2986727_0_0_9"/>
<dbReference type="EMBL" id="AHEZ01000068">
    <property type="protein sequence ID" value="EOP63185.1"/>
    <property type="molecule type" value="Genomic_DNA"/>
</dbReference>
<name>R8PWG4_BACCE</name>
<proteinExistence type="predicted"/>
<sequence length="57" mass="6879">MYIYCEVAWSYFPAMKFFVFIEQAFALGVKKFRELYGIIRQKTVMSFIVSAFRIVFF</sequence>
<accession>R8PWG4</accession>